<proteinExistence type="predicted"/>
<dbReference type="WBParaSite" id="GPUH_0001421601-mRNA-1">
    <property type="protein sequence ID" value="GPUH_0001421601-mRNA-1"/>
    <property type="gene ID" value="GPUH_0001421601"/>
</dbReference>
<protein>
    <submittedName>
        <fullName evidence="3">HCO3_cotransp domain-containing protein</fullName>
    </submittedName>
</protein>
<sequence length="59" mass="6419">LIADVRKVITAQALGGIFFAIFGGQPMIILLTTVPLAIYIKAFRFHIVMPTTVPAFSDL</sequence>
<keyword evidence="1" id="KW-0472">Membrane</keyword>
<dbReference type="Pfam" id="PF00955">
    <property type="entry name" value="HCO3_cotransp"/>
    <property type="match status" value="1"/>
</dbReference>
<keyword evidence="1" id="KW-0812">Transmembrane</keyword>
<reference evidence="3" key="1">
    <citation type="submission" date="2016-06" db="UniProtKB">
        <authorList>
            <consortium name="WormBaseParasite"/>
        </authorList>
    </citation>
    <scope>IDENTIFICATION</scope>
</reference>
<feature type="domain" description="Bicarbonate transporter-like transmembrane" evidence="2">
    <location>
        <begin position="4"/>
        <end position="43"/>
    </location>
</feature>
<dbReference type="GO" id="GO:0016020">
    <property type="term" value="C:membrane"/>
    <property type="evidence" value="ECO:0007669"/>
    <property type="project" value="InterPro"/>
</dbReference>
<evidence type="ECO:0000256" key="1">
    <source>
        <dbReference type="SAM" id="Phobius"/>
    </source>
</evidence>
<dbReference type="GO" id="GO:0006820">
    <property type="term" value="P:monoatomic anion transport"/>
    <property type="evidence" value="ECO:0007669"/>
    <property type="project" value="InterPro"/>
</dbReference>
<evidence type="ECO:0000259" key="2">
    <source>
        <dbReference type="Pfam" id="PF00955"/>
    </source>
</evidence>
<evidence type="ECO:0000313" key="3">
    <source>
        <dbReference type="WBParaSite" id="GPUH_0001421601-mRNA-1"/>
    </source>
</evidence>
<accession>A0A183DZQ7</accession>
<organism evidence="3">
    <name type="scientific">Gongylonema pulchrum</name>
    <dbReference type="NCBI Taxonomy" id="637853"/>
    <lineage>
        <taxon>Eukaryota</taxon>
        <taxon>Metazoa</taxon>
        <taxon>Ecdysozoa</taxon>
        <taxon>Nematoda</taxon>
        <taxon>Chromadorea</taxon>
        <taxon>Rhabditida</taxon>
        <taxon>Spirurina</taxon>
        <taxon>Spiruromorpha</taxon>
        <taxon>Spiruroidea</taxon>
        <taxon>Gongylonematidae</taxon>
        <taxon>Gongylonema</taxon>
    </lineage>
</organism>
<keyword evidence="1" id="KW-1133">Transmembrane helix</keyword>
<dbReference type="InterPro" id="IPR011531">
    <property type="entry name" value="HCO3_transpt-like_TM_dom"/>
</dbReference>
<feature type="transmembrane region" description="Helical" evidence="1">
    <location>
        <begin position="17"/>
        <end position="40"/>
    </location>
</feature>
<name>A0A183DZQ7_9BILA</name>
<dbReference type="AlphaFoldDB" id="A0A183DZQ7"/>